<dbReference type="Proteomes" id="UP000465778">
    <property type="component" value="Unassembled WGS sequence"/>
</dbReference>
<dbReference type="GeneID" id="80426545"/>
<protein>
    <submittedName>
        <fullName evidence="1">Uncharacterized protein</fullName>
    </submittedName>
</protein>
<dbReference type="AlphaFoldDB" id="A0A800NG14"/>
<evidence type="ECO:0000313" key="1">
    <source>
        <dbReference type="EMBL" id="KAF0825869.1"/>
    </source>
</evidence>
<reference evidence="1 2" key="1">
    <citation type="journal article" date="2020" name="G3 (Bethesda)">
        <title>Whole Genome Sequencing and Comparative Genomics of Two Nematicidal Bacillus Strains Reveals a Wide Range of Possible Virulence Factors.</title>
        <authorList>
            <person name="Susic N."/>
            <person name="Janezic S."/>
            <person name="Rupnik M."/>
            <person name="Geric Stare B."/>
        </authorList>
    </citation>
    <scope>NUCLEOTIDE SEQUENCE [LARGE SCALE GENOMIC DNA]</scope>
    <source>
        <strain evidence="1 2">I-1582</strain>
    </source>
</reference>
<proteinExistence type="predicted"/>
<dbReference type="RefSeq" id="WP_268875321.1">
    <property type="nucleotide sequence ID" value="NZ_JAQZDS010000002.1"/>
</dbReference>
<accession>A0A800NG14</accession>
<organism evidence="1 2">
    <name type="scientific">Cytobacillus firmus</name>
    <name type="common">Bacillus firmus</name>
    <dbReference type="NCBI Taxonomy" id="1399"/>
    <lineage>
        <taxon>Bacteria</taxon>
        <taxon>Bacillati</taxon>
        <taxon>Bacillota</taxon>
        <taxon>Bacilli</taxon>
        <taxon>Bacillales</taxon>
        <taxon>Bacillaceae</taxon>
        <taxon>Cytobacillus</taxon>
    </lineage>
</organism>
<evidence type="ECO:0000313" key="2">
    <source>
        <dbReference type="Proteomes" id="UP000465778"/>
    </source>
</evidence>
<sequence>MKLQASKLIHYKGGYRNLFRFRIILSGGKARALAAFSVADTR</sequence>
<dbReference type="EMBL" id="VDEM01000001">
    <property type="protein sequence ID" value="KAF0825869.1"/>
    <property type="molecule type" value="Genomic_DNA"/>
</dbReference>
<name>A0A800NG14_CYTFI</name>
<gene>
    <name evidence="1" type="ORF">KIS1582_0008</name>
</gene>
<comment type="caution">
    <text evidence="1">The sequence shown here is derived from an EMBL/GenBank/DDBJ whole genome shotgun (WGS) entry which is preliminary data.</text>
</comment>